<evidence type="ECO:0000313" key="3">
    <source>
        <dbReference type="Proteomes" id="UP000095552"/>
    </source>
</evidence>
<dbReference type="AlphaFoldDB" id="A0A1E5T4Y1"/>
<feature type="chain" id="PRO_5009186060" description="DUF3298 domain-containing protein" evidence="1">
    <location>
        <begin position="20"/>
        <end position="119"/>
    </location>
</feature>
<accession>A0A1E5T4Y1</accession>
<keyword evidence="1" id="KW-0732">Signal</keyword>
<keyword evidence="3" id="KW-1185">Reference proteome</keyword>
<dbReference type="RefSeq" id="WP_069833733.1">
    <property type="nucleotide sequence ID" value="NZ_MDGQ01000003.1"/>
</dbReference>
<dbReference type="Proteomes" id="UP000095552">
    <property type="component" value="Unassembled WGS sequence"/>
</dbReference>
<evidence type="ECO:0000256" key="1">
    <source>
        <dbReference type="SAM" id="SignalP"/>
    </source>
</evidence>
<evidence type="ECO:0000313" key="2">
    <source>
        <dbReference type="EMBL" id="OEK06421.1"/>
    </source>
</evidence>
<organism evidence="2 3">
    <name type="scientific">Roseivirga misakiensis</name>
    <dbReference type="NCBI Taxonomy" id="1563681"/>
    <lineage>
        <taxon>Bacteria</taxon>
        <taxon>Pseudomonadati</taxon>
        <taxon>Bacteroidota</taxon>
        <taxon>Cytophagia</taxon>
        <taxon>Cytophagales</taxon>
        <taxon>Roseivirgaceae</taxon>
        <taxon>Roseivirga</taxon>
    </lineage>
</organism>
<evidence type="ECO:0008006" key="4">
    <source>
        <dbReference type="Google" id="ProtNLM"/>
    </source>
</evidence>
<comment type="caution">
    <text evidence="2">The sequence shown here is derived from an EMBL/GenBank/DDBJ whole genome shotgun (WGS) entry which is preliminary data.</text>
</comment>
<sequence length="119" mass="13813">MKLLKTLALLFLSSGLLLGQTSNDNLAKADTPVKTHQFKFEKATPTLLKVDVKKVQTLQKANLQTFDLSFLKDYEFKEYNMGEYYFNSTLICMPFIEWGSHVIPFHLKQQTFTVMKKKK</sequence>
<proteinExistence type="predicted"/>
<gene>
    <name evidence="2" type="ORF">BFP71_01720</name>
</gene>
<protein>
    <recommendedName>
        <fullName evidence="4">DUF3298 domain-containing protein</fullName>
    </recommendedName>
</protein>
<dbReference type="EMBL" id="MDGQ01000003">
    <property type="protein sequence ID" value="OEK06421.1"/>
    <property type="molecule type" value="Genomic_DNA"/>
</dbReference>
<feature type="signal peptide" evidence="1">
    <location>
        <begin position="1"/>
        <end position="19"/>
    </location>
</feature>
<reference evidence="2 3" key="1">
    <citation type="submission" date="2016-08" db="EMBL/GenBank/DDBJ databases">
        <title>Draft genome of Fabibacter sp. strain SK-8.</title>
        <authorList>
            <person name="Wong S.-K."/>
            <person name="Hamasaki K."/>
            <person name="Yoshizawa S."/>
        </authorList>
    </citation>
    <scope>NUCLEOTIDE SEQUENCE [LARGE SCALE GENOMIC DNA]</scope>
    <source>
        <strain evidence="2 3">SK-8</strain>
    </source>
</reference>
<name>A0A1E5T4Y1_9BACT</name>